<dbReference type="AlphaFoldDB" id="A0A844GIS8"/>
<accession>A0A844GIS8</accession>
<sequence>MAKKWIVIMLVACIGLGGGLVYIRQESDSQAPEIKCTDQAENEYDPSMSDTDLLKGMMATDDKDGDVTSSLTVESVYEVDDSNVVVTYVAKDSANNIAKFKRDMQVNPDEMKKNTNSQKTSDNEDGTAQAEPTSVPVEDVETGEAPSDAQTQTEEENLTPTPELTPAASDEAAAAAKQQESAADAMPAQNPKVYLTDYYVKVPVGTSLNLLSYVKEIKDDKDDTYELWRRVQINGEVNTAAAGTYTCTFCVVDTDGNASNNAELTVVVE</sequence>
<feature type="compositionally biased region" description="Basic and acidic residues" evidence="1">
    <location>
        <begin position="100"/>
        <end position="113"/>
    </location>
</feature>
<gene>
    <name evidence="4" type="ORF">GKZ57_04835</name>
</gene>
<dbReference type="Gene3D" id="2.60.40.10">
    <property type="entry name" value="Immunoglobulins"/>
    <property type="match status" value="2"/>
</dbReference>
<evidence type="ECO:0000313" key="4">
    <source>
        <dbReference type="EMBL" id="MTD60601.1"/>
    </source>
</evidence>
<evidence type="ECO:0000259" key="3">
    <source>
        <dbReference type="Pfam" id="PF16403"/>
    </source>
</evidence>
<keyword evidence="2" id="KW-0472">Membrane</keyword>
<feature type="transmembrane region" description="Helical" evidence="2">
    <location>
        <begin position="6"/>
        <end position="23"/>
    </location>
</feature>
<dbReference type="Proteomes" id="UP000437824">
    <property type="component" value="Unassembled WGS sequence"/>
</dbReference>
<dbReference type="EMBL" id="WMBC01000003">
    <property type="protein sequence ID" value="MTD60601.1"/>
    <property type="molecule type" value="Genomic_DNA"/>
</dbReference>
<comment type="caution">
    <text evidence="4">The sequence shown here is derived from an EMBL/GenBank/DDBJ whole genome shotgun (WGS) entry which is preliminary data.</text>
</comment>
<keyword evidence="2" id="KW-1133">Transmembrane helix</keyword>
<dbReference type="RefSeq" id="WP_154779862.1">
    <property type="nucleotide sequence ID" value="NZ_WMBC01000003.1"/>
</dbReference>
<proteinExistence type="predicted"/>
<name>A0A844GIS8_9FIRM</name>
<evidence type="ECO:0000313" key="5">
    <source>
        <dbReference type="Proteomes" id="UP000437824"/>
    </source>
</evidence>
<feature type="compositionally biased region" description="Low complexity" evidence="1">
    <location>
        <begin position="158"/>
        <end position="185"/>
    </location>
</feature>
<feature type="domain" description="Pesticidal crystal protein Cry22Aa Ig-like" evidence="3">
    <location>
        <begin position="199"/>
        <end position="259"/>
    </location>
</feature>
<evidence type="ECO:0000256" key="1">
    <source>
        <dbReference type="SAM" id="MobiDB-lite"/>
    </source>
</evidence>
<keyword evidence="2" id="KW-0812">Transmembrane</keyword>
<organism evidence="4 5">
    <name type="scientific">Blautia luti DSM 14534 = JCM 17040</name>
    <dbReference type="NCBI Taxonomy" id="649762"/>
    <lineage>
        <taxon>Bacteria</taxon>
        <taxon>Bacillati</taxon>
        <taxon>Bacillota</taxon>
        <taxon>Clostridia</taxon>
        <taxon>Lachnospirales</taxon>
        <taxon>Lachnospiraceae</taxon>
        <taxon>Blautia</taxon>
    </lineage>
</organism>
<dbReference type="InterPro" id="IPR032179">
    <property type="entry name" value="Cry22Aa_Ig-like"/>
</dbReference>
<evidence type="ECO:0000256" key="2">
    <source>
        <dbReference type="SAM" id="Phobius"/>
    </source>
</evidence>
<protein>
    <recommendedName>
        <fullName evidence="3">Pesticidal crystal protein Cry22Aa Ig-like domain-containing protein</fullName>
    </recommendedName>
</protein>
<reference evidence="4 5" key="1">
    <citation type="submission" date="2019-11" db="EMBL/GenBank/DDBJ databases">
        <title>Draft genome sequence of Blautia luti DSM 14534T, isolated from human stool.</title>
        <authorList>
            <person name="Ortiz R."/>
            <person name="Melis-Arcos F."/>
            <person name="Covarrubias P."/>
            <person name="Cardenas J.P."/>
            <person name="Perez-Donoso J."/>
            <person name="Almonacid D."/>
        </authorList>
    </citation>
    <scope>NUCLEOTIDE SEQUENCE [LARGE SCALE GENOMIC DNA]</scope>
    <source>
        <strain evidence="4 5">DSM 14534</strain>
    </source>
</reference>
<dbReference type="InterPro" id="IPR013783">
    <property type="entry name" value="Ig-like_fold"/>
</dbReference>
<dbReference type="Pfam" id="PF16403">
    <property type="entry name" value="Bact_surface_Ig-like"/>
    <property type="match status" value="1"/>
</dbReference>
<feature type="region of interest" description="Disordered" evidence="1">
    <location>
        <begin position="100"/>
        <end position="186"/>
    </location>
</feature>